<evidence type="ECO:0000256" key="7">
    <source>
        <dbReference type="RuleBase" id="RU363032"/>
    </source>
</evidence>
<feature type="transmembrane region" description="Helical" evidence="7">
    <location>
        <begin position="508"/>
        <end position="528"/>
    </location>
</feature>
<dbReference type="EMBL" id="BQKK01000001">
    <property type="protein sequence ID" value="GJN41855.1"/>
    <property type="molecule type" value="Genomic_DNA"/>
</dbReference>
<dbReference type="PANTHER" id="PTHR30043:SF1">
    <property type="entry name" value="ABC TRANSPORT SYSTEM PERMEASE PROTEIN P69"/>
    <property type="match status" value="1"/>
</dbReference>
<evidence type="ECO:0000313" key="10">
    <source>
        <dbReference type="Proteomes" id="UP001054925"/>
    </source>
</evidence>
<feature type="domain" description="ABC transmembrane type-1" evidence="8">
    <location>
        <begin position="370"/>
        <end position="553"/>
    </location>
</feature>
<evidence type="ECO:0000256" key="6">
    <source>
        <dbReference type="ARBA" id="ARBA00023136"/>
    </source>
</evidence>
<protein>
    <submittedName>
        <fullName evidence="9">Phosphate-import permease protein PhnE</fullName>
    </submittedName>
</protein>
<dbReference type="RefSeq" id="WP_236163483.1">
    <property type="nucleotide sequence ID" value="NZ_BQKK01000001.1"/>
</dbReference>
<evidence type="ECO:0000259" key="8">
    <source>
        <dbReference type="PROSITE" id="PS50928"/>
    </source>
</evidence>
<feature type="transmembrane region" description="Helical" evidence="7">
    <location>
        <begin position="243"/>
        <end position="267"/>
    </location>
</feature>
<dbReference type="PANTHER" id="PTHR30043">
    <property type="entry name" value="PHOSPHONATES TRANSPORT SYSTEM PERMEASE PROTEIN"/>
    <property type="match status" value="1"/>
</dbReference>
<reference evidence="9" key="1">
    <citation type="submission" date="2021-12" db="EMBL/GenBank/DDBJ databases">
        <title>Draft genome sequence of Corynebacterium ammoniagenes strain T-723.</title>
        <authorList>
            <person name="Matsuzawa M."/>
            <person name="Hiratani M."/>
            <person name="Abe I."/>
            <person name="Tsuji Y."/>
            <person name="Nakamura J."/>
        </authorList>
    </citation>
    <scope>NUCLEOTIDE SEQUENCE</scope>
    <source>
        <strain evidence="9">T-723</strain>
    </source>
</reference>
<dbReference type="SUPFAM" id="SSF161098">
    <property type="entry name" value="MetI-like"/>
    <property type="match status" value="2"/>
</dbReference>
<feature type="transmembrane region" description="Helical" evidence="7">
    <location>
        <begin position="376"/>
        <end position="396"/>
    </location>
</feature>
<dbReference type="GO" id="GO:0015416">
    <property type="term" value="F:ABC-type phosphonate transporter activity"/>
    <property type="evidence" value="ECO:0007669"/>
    <property type="project" value="InterPro"/>
</dbReference>
<dbReference type="Gene3D" id="1.10.3720.10">
    <property type="entry name" value="MetI-like"/>
    <property type="match status" value="2"/>
</dbReference>
<dbReference type="CDD" id="cd06261">
    <property type="entry name" value="TM_PBP2"/>
    <property type="match status" value="2"/>
</dbReference>
<evidence type="ECO:0000313" key="9">
    <source>
        <dbReference type="EMBL" id="GJN41855.1"/>
    </source>
</evidence>
<keyword evidence="2 7" id="KW-0813">Transport</keyword>
<feature type="transmembrane region" description="Helical" evidence="7">
    <location>
        <begin position="81"/>
        <end position="102"/>
    </location>
</feature>
<keyword evidence="4 7" id="KW-0812">Transmembrane</keyword>
<sequence length="561" mass="59759">MTSTVNMSHNATKKPRNINQMAAYIVLIGLAVAGAWSVNSIGINIPTLLQSADNAVNFVSRMFPLNFPPIGELTSMIVETLAIVFLATALAVVLSVPVSLWAARPTSPNTTVHWLSRAFIVLMRAIPDLILAILFLRVFGLGSLGGILAMGLHSIGMIGKLYSDAIEELDDGPREAIQSNGAGRNQQIWSAIPQTLMPQIIATALHRFDINLRTSVLLGYVGVGGIGQEIADSLRVLDYQRGMALAIVVLLLCIAVELLSGALRAAIMNRTSNKPSWRQTWSDKLFGKKGDGTQVAVAAPATSINPPWSAERVNRVLVMATIVILTVLSWFAVDLSLREFLVGLTELPATLALFLPPSSGGIAADIFLLMVDTLKIAFAATFLGAVLAIPIGVLAARNVVMNKWVNSTFRIFIVVVRGIPELILAIVFVVISGLGAVAGTLALSLGAVGLLSKLVADSIEETDMDVQEAVRAAGASNVQVFFASTIRQAAPAFVAHTLYLLDNNIRSATLLGVVGAGGIGFQLLNASRVNQFDVVTYILIVMVAVVLAVEVLSMWLRKAVR</sequence>
<feature type="transmembrane region" description="Helical" evidence="7">
    <location>
        <begin position="534"/>
        <end position="556"/>
    </location>
</feature>
<dbReference type="InterPro" id="IPR035906">
    <property type="entry name" value="MetI-like_sf"/>
</dbReference>
<feature type="transmembrane region" description="Helical" evidence="7">
    <location>
        <begin position="141"/>
        <end position="159"/>
    </location>
</feature>
<organism evidence="9 10">
    <name type="scientific">Corynebacterium ammoniagenes</name>
    <name type="common">Brevibacterium ammoniagenes</name>
    <dbReference type="NCBI Taxonomy" id="1697"/>
    <lineage>
        <taxon>Bacteria</taxon>
        <taxon>Bacillati</taxon>
        <taxon>Actinomycetota</taxon>
        <taxon>Actinomycetes</taxon>
        <taxon>Mycobacteriales</taxon>
        <taxon>Corynebacteriaceae</taxon>
        <taxon>Corynebacterium</taxon>
    </lineage>
</organism>
<dbReference type="Proteomes" id="UP001054925">
    <property type="component" value="Unassembled WGS sequence"/>
</dbReference>
<gene>
    <name evidence="9" type="primary">phnE</name>
    <name evidence="9" type="ORF">CAT723_03340</name>
</gene>
<evidence type="ECO:0000256" key="2">
    <source>
        <dbReference type="ARBA" id="ARBA00022448"/>
    </source>
</evidence>
<dbReference type="GO" id="GO:0005886">
    <property type="term" value="C:plasma membrane"/>
    <property type="evidence" value="ECO:0007669"/>
    <property type="project" value="UniProtKB-SubCell"/>
</dbReference>
<comment type="subcellular location">
    <subcellularLocation>
        <location evidence="1 7">Cell membrane</location>
        <topology evidence="1 7">Multi-pass membrane protein</topology>
    </subcellularLocation>
</comment>
<feature type="domain" description="ABC transmembrane type-1" evidence="8">
    <location>
        <begin position="77"/>
        <end position="260"/>
    </location>
</feature>
<dbReference type="PROSITE" id="PS50928">
    <property type="entry name" value="ABC_TM1"/>
    <property type="match status" value="2"/>
</dbReference>
<dbReference type="Pfam" id="PF00528">
    <property type="entry name" value="BPD_transp_1"/>
    <property type="match status" value="2"/>
</dbReference>
<feature type="transmembrane region" description="Helical" evidence="7">
    <location>
        <begin position="21"/>
        <end position="38"/>
    </location>
</feature>
<feature type="transmembrane region" description="Helical" evidence="7">
    <location>
        <begin position="316"/>
        <end position="337"/>
    </location>
</feature>
<keyword evidence="5 7" id="KW-1133">Transmembrane helix</keyword>
<dbReference type="NCBIfam" id="TIGR01097">
    <property type="entry name" value="PhnE"/>
    <property type="match status" value="2"/>
</dbReference>
<evidence type="ECO:0000256" key="4">
    <source>
        <dbReference type="ARBA" id="ARBA00022692"/>
    </source>
</evidence>
<evidence type="ECO:0000256" key="1">
    <source>
        <dbReference type="ARBA" id="ARBA00004651"/>
    </source>
</evidence>
<dbReference type="InterPro" id="IPR005769">
    <property type="entry name" value="PhnE/PtxC"/>
</dbReference>
<comment type="caution">
    <text evidence="9">The sequence shown here is derived from an EMBL/GenBank/DDBJ whole genome shotgun (WGS) entry which is preliminary data.</text>
</comment>
<evidence type="ECO:0000256" key="5">
    <source>
        <dbReference type="ARBA" id="ARBA00022989"/>
    </source>
</evidence>
<keyword evidence="3" id="KW-1003">Cell membrane</keyword>
<accession>A0AAV5G6B7</accession>
<name>A0AAV5G6B7_CORAM</name>
<dbReference type="AlphaFoldDB" id="A0AAV5G6B7"/>
<comment type="similarity">
    <text evidence="7">Belongs to the binding-protein-dependent transport system permease family.</text>
</comment>
<evidence type="ECO:0000256" key="3">
    <source>
        <dbReference type="ARBA" id="ARBA00022475"/>
    </source>
</evidence>
<proteinExistence type="inferred from homology"/>
<dbReference type="InterPro" id="IPR000515">
    <property type="entry name" value="MetI-like"/>
</dbReference>
<keyword evidence="6 7" id="KW-0472">Membrane</keyword>